<dbReference type="OrthoDB" id="9758917at2"/>
<reference evidence="7 8" key="1">
    <citation type="submission" date="2012-05" db="EMBL/GenBank/DDBJ databases">
        <authorList>
            <person name="Harkins D.M."/>
            <person name="Madupu R."/>
            <person name="Durkin A.S."/>
            <person name="Torralba M."/>
            <person name="Methe B."/>
            <person name="Sutton G.G."/>
            <person name="Nelson K.E."/>
        </authorList>
    </citation>
    <scope>NUCLEOTIDE SEQUENCE [LARGE SCALE GENOMIC DNA]</scope>
    <source>
        <strain evidence="7 8">F0490</strain>
    </source>
</reference>
<evidence type="ECO:0000256" key="4">
    <source>
        <dbReference type="SAM" id="MobiDB-lite"/>
    </source>
</evidence>
<feature type="compositionally biased region" description="Low complexity" evidence="4">
    <location>
        <begin position="32"/>
        <end position="53"/>
    </location>
</feature>
<dbReference type="InterPro" id="IPR051201">
    <property type="entry name" value="Chloro_Bact_Ser_Proteases"/>
</dbReference>
<evidence type="ECO:0000313" key="8">
    <source>
        <dbReference type="Proteomes" id="UP000004578"/>
    </source>
</evidence>
<dbReference type="PANTHER" id="PTHR43343">
    <property type="entry name" value="PEPTIDASE S12"/>
    <property type="match status" value="1"/>
</dbReference>
<organism evidence="7 8">
    <name type="scientific">Schaalia georgiae F0490</name>
    <dbReference type="NCBI Taxonomy" id="1125717"/>
    <lineage>
        <taxon>Bacteria</taxon>
        <taxon>Bacillati</taxon>
        <taxon>Actinomycetota</taxon>
        <taxon>Actinomycetes</taxon>
        <taxon>Actinomycetales</taxon>
        <taxon>Actinomycetaceae</taxon>
        <taxon>Schaalia</taxon>
    </lineage>
</organism>
<dbReference type="EMBL" id="AKFS01000273">
    <property type="protein sequence ID" value="EJF37783.1"/>
    <property type="molecule type" value="Genomic_DNA"/>
</dbReference>
<dbReference type="Pfam" id="PF13180">
    <property type="entry name" value="PDZ_2"/>
    <property type="match status" value="1"/>
</dbReference>
<dbReference type="PRINTS" id="PR00834">
    <property type="entry name" value="PROTEASES2C"/>
</dbReference>
<keyword evidence="2" id="KW-0645">Protease</keyword>
<feature type="region of interest" description="Disordered" evidence="4">
    <location>
        <begin position="131"/>
        <end position="168"/>
    </location>
</feature>
<evidence type="ECO:0000256" key="1">
    <source>
        <dbReference type="ARBA" id="ARBA00010541"/>
    </source>
</evidence>
<dbReference type="SUPFAM" id="SSF50494">
    <property type="entry name" value="Trypsin-like serine proteases"/>
    <property type="match status" value="1"/>
</dbReference>
<dbReference type="Proteomes" id="UP000004578">
    <property type="component" value="Unassembled WGS sequence"/>
</dbReference>
<dbReference type="Pfam" id="PF13365">
    <property type="entry name" value="Trypsin_2"/>
    <property type="match status" value="1"/>
</dbReference>
<dbReference type="AlphaFoldDB" id="J1GXZ6"/>
<keyword evidence="5" id="KW-0472">Membrane</keyword>
<dbReference type="GO" id="GO:0006508">
    <property type="term" value="P:proteolysis"/>
    <property type="evidence" value="ECO:0007669"/>
    <property type="project" value="UniProtKB-KW"/>
</dbReference>
<keyword evidence="8" id="KW-1185">Reference proteome</keyword>
<dbReference type="PATRIC" id="fig|1125717.3.peg.1710"/>
<evidence type="ECO:0000256" key="3">
    <source>
        <dbReference type="ARBA" id="ARBA00022801"/>
    </source>
</evidence>
<accession>J1GXZ6</accession>
<dbReference type="GO" id="GO:0004252">
    <property type="term" value="F:serine-type endopeptidase activity"/>
    <property type="evidence" value="ECO:0007669"/>
    <property type="project" value="InterPro"/>
</dbReference>
<dbReference type="InterPro" id="IPR001478">
    <property type="entry name" value="PDZ"/>
</dbReference>
<feature type="region of interest" description="Disordered" evidence="4">
    <location>
        <begin position="1"/>
        <end position="99"/>
    </location>
</feature>
<dbReference type="InterPro" id="IPR036034">
    <property type="entry name" value="PDZ_sf"/>
</dbReference>
<dbReference type="PANTHER" id="PTHR43343:SF3">
    <property type="entry name" value="PROTEASE DO-LIKE 8, CHLOROPLASTIC"/>
    <property type="match status" value="1"/>
</dbReference>
<sequence length="574" mass="57987">MSDENSQWVPRDPGTRPEAWTDQVQQTPYASGTGQAPAAGAVPQAPSAAPGAAETEQFPRMRGGTWSRGAEETARLPRTDGAAAPLNAQETTRLPRGGETMQLPRVQETAQLPSAAAGQFQSEASPAYGQAGLEAGPAYGQPPAEASPAYGQAAPGGDGSHDFPPPVGQMPLQQGAPELAPVTGKAAAKKGPGWFALVASMLVTALVTAGGLWFVLRPDSTQNTSAPPANGGTVASVASTGSAPDWQAVASAVSPAVVTIQVQSSSSTGMGSGVVYDAKGDIVTNYHVISAAVQSGGKIQVTLADGRIYDAEVVGHDRTTDLAVIRLVNPPSDLTVARFGSSSQLTVGSPVMAIGAPLGLSKTVTTGIVSALNRPVEVAVDDDSSNNNGQGDSSDPFGQQKRNQSSSDTVITNAIQVDASLNPGNSGGPLFDQTGAVVGINSSIKSVTSSDGQAGSIGLGFAIPSDLVTSVADQLIANGTVSHAVLGVNIATATVSVGGDTYAGAEIADVTSGGAADKAGLRKGDVITQVEGQEVSSAKQLTGYIRRYKGGDTVKLTYVRDGASHEVQVVLQAK</sequence>
<evidence type="ECO:0000313" key="7">
    <source>
        <dbReference type="EMBL" id="EJF37783.1"/>
    </source>
</evidence>
<dbReference type="RefSeq" id="WP_005872051.1">
    <property type="nucleotide sequence ID" value="NZ_AKFS01000273.1"/>
</dbReference>
<feature type="region of interest" description="Disordered" evidence="4">
    <location>
        <begin position="379"/>
        <end position="408"/>
    </location>
</feature>
<feature type="compositionally biased region" description="Polar residues" evidence="4">
    <location>
        <begin position="396"/>
        <end position="408"/>
    </location>
</feature>
<dbReference type="Gene3D" id="2.30.42.10">
    <property type="match status" value="1"/>
</dbReference>
<gene>
    <name evidence="7" type="ORF">HMPREF1317_1336</name>
</gene>
<keyword evidence="5" id="KW-0812">Transmembrane</keyword>
<proteinExistence type="inferred from homology"/>
<evidence type="ECO:0000256" key="2">
    <source>
        <dbReference type="ARBA" id="ARBA00022670"/>
    </source>
</evidence>
<name>J1GXZ6_9ACTO</name>
<feature type="compositionally biased region" description="Low complexity" evidence="4">
    <location>
        <begin position="385"/>
        <end position="395"/>
    </location>
</feature>
<dbReference type="PROSITE" id="PS50106">
    <property type="entry name" value="PDZ"/>
    <property type="match status" value="1"/>
</dbReference>
<feature type="domain" description="PDZ" evidence="6">
    <location>
        <begin position="470"/>
        <end position="562"/>
    </location>
</feature>
<evidence type="ECO:0000256" key="5">
    <source>
        <dbReference type="SAM" id="Phobius"/>
    </source>
</evidence>
<comment type="similarity">
    <text evidence="1">Belongs to the peptidase S1C family.</text>
</comment>
<comment type="caution">
    <text evidence="7">The sequence shown here is derived from an EMBL/GenBank/DDBJ whole genome shotgun (WGS) entry which is preliminary data.</text>
</comment>
<feature type="transmembrane region" description="Helical" evidence="5">
    <location>
        <begin position="194"/>
        <end position="216"/>
    </location>
</feature>
<keyword evidence="5" id="KW-1133">Transmembrane helix</keyword>
<dbReference type="SMART" id="SM00228">
    <property type="entry name" value="PDZ"/>
    <property type="match status" value="1"/>
</dbReference>
<dbReference type="Gene3D" id="2.40.10.10">
    <property type="entry name" value="Trypsin-like serine proteases"/>
    <property type="match status" value="2"/>
</dbReference>
<dbReference type="InterPro" id="IPR009003">
    <property type="entry name" value="Peptidase_S1_PA"/>
</dbReference>
<feature type="compositionally biased region" description="Basic and acidic residues" evidence="4">
    <location>
        <begin position="69"/>
        <end position="78"/>
    </location>
</feature>
<protein>
    <submittedName>
        <fullName evidence="7">Trypsin</fullName>
    </submittedName>
</protein>
<evidence type="ECO:0000259" key="6">
    <source>
        <dbReference type="PROSITE" id="PS50106"/>
    </source>
</evidence>
<keyword evidence="3" id="KW-0378">Hydrolase</keyword>
<dbReference type="SUPFAM" id="SSF50156">
    <property type="entry name" value="PDZ domain-like"/>
    <property type="match status" value="1"/>
</dbReference>
<dbReference type="InterPro" id="IPR043504">
    <property type="entry name" value="Peptidase_S1_PA_chymotrypsin"/>
</dbReference>
<dbReference type="InterPro" id="IPR001940">
    <property type="entry name" value="Peptidase_S1C"/>
</dbReference>